<keyword evidence="6" id="KW-0812">Transmembrane</keyword>
<keyword evidence="10" id="KW-1185">Reference proteome</keyword>
<dbReference type="GO" id="GO:0005524">
    <property type="term" value="F:ATP binding"/>
    <property type="evidence" value="ECO:0007669"/>
    <property type="project" value="UniProtKB-KW"/>
</dbReference>
<dbReference type="CDD" id="cd00143">
    <property type="entry name" value="PP2Cc"/>
    <property type="match status" value="1"/>
</dbReference>
<feature type="transmembrane region" description="Helical" evidence="6">
    <location>
        <begin position="533"/>
        <end position="554"/>
    </location>
</feature>
<gene>
    <name evidence="9" type="ORF">SAMN05216421_0804</name>
</gene>
<evidence type="ECO:0000256" key="4">
    <source>
        <dbReference type="ARBA" id="ARBA00022777"/>
    </source>
</evidence>
<dbReference type="SMART" id="SM00220">
    <property type="entry name" value="S_TKc"/>
    <property type="match status" value="1"/>
</dbReference>
<keyword evidence="6" id="KW-1133">Transmembrane helix</keyword>
<dbReference type="InterPro" id="IPR008271">
    <property type="entry name" value="Ser/Thr_kinase_AS"/>
</dbReference>
<protein>
    <submittedName>
        <fullName evidence="9">Serine/threonine protein phosphatase PrpC</fullName>
    </submittedName>
</protein>
<dbReference type="CDD" id="cd14014">
    <property type="entry name" value="STKc_PknB_like"/>
    <property type="match status" value="1"/>
</dbReference>
<dbReference type="Proteomes" id="UP000243207">
    <property type="component" value="Chromosome I"/>
</dbReference>
<dbReference type="PROSITE" id="PS51746">
    <property type="entry name" value="PPM_2"/>
    <property type="match status" value="1"/>
</dbReference>
<evidence type="ECO:0000256" key="1">
    <source>
        <dbReference type="ARBA" id="ARBA00022527"/>
    </source>
</evidence>
<dbReference type="InterPro" id="IPR011009">
    <property type="entry name" value="Kinase-like_dom_sf"/>
</dbReference>
<evidence type="ECO:0000259" key="7">
    <source>
        <dbReference type="PROSITE" id="PS50011"/>
    </source>
</evidence>
<dbReference type="OrthoDB" id="9801841at2"/>
<dbReference type="RefSeq" id="WP_093391942.1">
    <property type="nucleotide sequence ID" value="NZ_LT629736.1"/>
</dbReference>
<organism evidence="9 10">
    <name type="scientific">Halopseudomonas xinjiangensis</name>
    <dbReference type="NCBI Taxonomy" id="487184"/>
    <lineage>
        <taxon>Bacteria</taxon>
        <taxon>Pseudomonadati</taxon>
        <taxon>Pseudomonadota</taxon>
        <taxon>Gammaproteobacteria</taxon>
        <taxon>Pseudomonadales</taxon>
        <taxon>Pseudomonadaceae</taxon>
        <taxon>Halopseudomonas</taxon>
    </lineage>
</organism>
<dbReference type="Gene3D" id="1.10.510.10">
    <property type="entry name" value="Transferase(Phosphotransferase) domain 1"/>
    <property type="match status" value="1"/>
</dbReference>
<dbReference type="Gene3D" id="3.60.40.10">
    <property type="entry name" value="PPM-type phosphatase domain"/>
    <property type="match status" value="1"/>
</dbReference>
<dbReference type="InterPro" id="IPR000719">
    <property type="entry name" value="Prot_kinase_dom"/>
</dbReference>
<evidence type="ECO:0000256" key="2">
    <source>
        <dbReference type="ARBA" id="ARBA00022679"/>
    </source>
</evidence>
<evidence type="ECO:0000256" key="6">
    <source>
        <dbReference type="SAM" id="Phobius"/>
    </source>
</evidence>
<dbReference type="InterPro" id="IPR036457">
    <property type="entry name" value="PPM-type-like_dom_sf"/>
</dbReference>
<dbReference type="EMBL" id="LT629736">
    <property type="protein sequence ID" value="SDS04563.1"/>
    <property type="molecule type" value="Genomic_DNA"/>
</dbReference>
<dbReference type="SUPFAM" id="SSF81606">
    <property type="entry name" value="PP2C-like"/>
    <property type="match status" value="1"/>
</dbReference>
<proteinExistence type="predicted"/>
<dbReference type="PANTHER" id="PTHR24351">
    <property type="entry name" value="RIBOSOMAL PROTEIN S6 KINASE"/>
    <property type="match status" value="1"/>
</dbReference>
<feature type="domain" description="Protein kinase" evidence="7">
    <location>
        <begin position="261"/>
        <end position="516"/>
    </location>
</feature>
<keyword evidence="1" id="KW-0723">Serine/threonine-protein kinase</keyword>
<evidence type="ECO:0000313" key="9">
    <source>
        <dbReference type="EMBL" id="SDS04563.1"/>
    </source>
</evidence>
<dbReference type="SMART" id="SM00331">
    <property type="entry name" value="PP2C_SIG"/>
    <property type="match status" value="1"/>
</dbReference>
<evidence type="ECO:0000256" key="5">
    <source>
        <dbReference type="ARBA" id="ARBA00022840"/>
    </source>
</evidence>
<feature type="domain" description="PPM-type phosphatase" evidence="8">
    <location>
        <begin position="6"/>
        <end position="228"/>
    </location>
</feature>
<dbReference type="SUPFAM" id="SSF56112">
    <property type="entry name" value="Protein kinase-like (PK-like)"/>
    <property type="match status" value="1"/>
</dbReference>
<keyword evidence="2" id="KW-0808">Transferase</keyword>
<accession>A0A1H1P042</accession>
<dbReference type="Pfam" id="PF00069">
    <property type="entry name" value="Pkinase"/>
    <property type="match status" value="1"/>
</dbReference>
<dbReference type="AlphaFoldDB" id="A0A1H1P042"/>
<evidence type="ECO:0000259" key="8">
    <source>
        <dbReference type="PROSITE" id="PS51746"/>
    </source>
</evidence>
<dbReference type="InterPro" id="IPR001932">
    <property type="entry name" value="PPM-type_phosphatase-like_dom"/>
</dbReference>
<dbReference type="STRING" id="487184.SAMN05216421_0804"/>
<evidence type="ECO:0000313" key="10">
    <source>
        <dbReference type="Proteomes" id="UP000243207"/>
    </source>
</evidence>
<keyword evidence="6" id="KW-0472">Membrane</keyword>
<keyword evidence="3" id="KW-0547">Nucleotide-binding</keyword>
<dbReference type="GO" id="GO:0004674">
    <property type="term" value="F:protein serine/threonine kinase activity"/>
    <property type="evidence" value="ECO:0007669"/>
    <property type="project" value="UniProtKB-KW"/>
</dbReference>
<keyword evidence="5" id="KW-0067">ATP-binding</keyword>
<evidence type="ECO:0000256" key="3">
    <source>
        <dbReference type="ARBA" id="ARBA00022741"/>
    </source>
</evidence>
<dbReference type="PROSITE" id="PS50011">
    <property type="entry name" value="PROTEIN_KINASE_DOM"/>
    <property type="match status" value="1"/>
</dbReference>
<sequence length="555" mass="62077">MPLQLRTAEFSSAGPRKDNQDAVRIVTPAPRLAASRGHLMALADGVSQCHDGGLAARATLQALALDYYSTPETWSVVQALEKLLTAHNRWLRANGGGQPLLTTLTALVMRGTRYTLAHIGDCRAYMLRNGKLRKLTLEHVWEQPGMQHVLKRAMGLDEHLLMDYCEGDLRAGDRFVVLSDGVWASLDDLTVHAQLLLDQDPQTTCETLVSTALQRGSQDNASALLVVVDEVPEANLTDVLDPIDERALPPRLKPGQMFEDWLVVGDLAESRQSILYRVRDPLQQNWLLKTVPPHRHDDADACRDLVLEEWFMRRVAGQQTPELHPLPARQHLYYVMREHAGITLEQHKREHGLLSVPLCQQIAAKLIRGVGLLHRRNLVHRDIKPDNLLLDDDGVLRVLDFGLAFCPGLSSPERAGAPGTPSYIAPELFAGAEPAPQQDLYSAGVTLFYLLTGHYPYGEVEAFQRPRFGRPTPPSRYRPDIPPWLDDCLLKALEADPAKRYETAEEWLLALEHGERQSLKREPAPLLEREPLLVWRSVALGALALNIVLLAVMFH</sequence>
<reference evidence="10" key="1">
    <citation type="submission" date="2016-10" db="EMBL/GenBank/DDBJ databases">
        <authorList>
            <person name="Varghese N."/>
            <person name="Submissions S."/>
        </authorList>
    </citation>
    <scope>NUCLEOTIDE SEQUENCE [LARGE SCALE GENOMIC DNA]</scope>
    <source>
        <strain evidence="10">NRRL B-51270</strain>
    </source>
</reference>
<dbReference type="SMART" id="SM00332">
    <property type="entry name" value="PP2Cc"/>
    <property type="match status" value="1"/>
</dbReference>
<name>A0A1H1P042_9GAMM</name>
<keyword evidence="4" id="KW-0418">Kinase</keyword>
<dbReference type="Pfam" id="PF13672">
    <property type="entry name" value="PP2C_2"/>
    <property type="match status" value="1"/>
</dbReference>
<dbReference type="PROSITE" id="PS00108">
    <property type="entry name" value="PROTEIN_KINASE_ST"/>
    <property type="match status" value="1"/>
</dbReference>